<dbReference type="Gene3D" id="3.30.559.10">
    <property type="entry name" value="Chloramphenicol acetyltransferase-like domain"/>
    <property type="match status" value="1"/>
</dbReference>
<keyword evidence="4" id="KW-0012">Acyltransferase</keyword>
<evidence type="ECO:0000313" key="11">
    <source>
        <dbReference type="EMBL" id="OQS03154.1"/>
    </source>
</evidence>
<sequence length="470" mass="52618">MINGSSLAVLDAATYYHFVALATCIVLIVLHVHRWRQASKKLDSKLKRRMSTLGWATKESETESNRSIPLSITILDGELAKDKLVEHLQSRMDEDPAFFFRFRSKVEHGNFVVDPLFNTSRHVTEHILAEGETPHSISESLANKPLDEDLPLWAITMMHTGGKTWLVWRIHHCIGDGASLAMAFLKLSDAKDLPPELTTPPPAPKKKRTPFYVVWAQIIWSICMYMRKIFNVLIFPEPRTILKQNGNQNKRLGYTLEFNIADTKAVGKQFHATLNDVLVSCIAGALRRTIENETNTPVSQTLTLRAGIPVNMRGPSRISTTSNNFSSLMVDLPVGEADATSRMKIVAKRLAEAKFSLEKNFTQLFSQIVMRLPKDLMRQGVRWSASNVSIAITNVRGPPIDLYMCGHLMSASYAFVPPPPTVNVGVAITSWGKSLGVTVLMDTSIKQSPQYFIKAIEAEFQELRSSLKLD</sequence>
<dbReference type="GO" id="GO:0004144">
    <property type="term" value="F:diacylglycerol O-acyltransferase activity"/>
    <property type="evidence" value="ECO:0007669"/>
    <property type="project" value="UniProtKB-EC"/>
</dbReference>
<feature type="domain" description="O-acyltransferase WSD1 C-terminal" evidence="10">
    <location>
        <begin position="322"/>
        <end position="463"/>
    </location>
</feature>
<comment type="caution">
    <text evidence="11">The sequence shown here is derived from an EMBL/GenBank/DDBJ whole genome shotgun (WGS) entry which is preliminary data.</text>
</comment>
<proteinExistence type="inferred from homology"/>
<keyword evidence="12" id="KW-1185">Reference proteome</keyword>
<accession>A0A1V9ZYR7</accession>
<dbReference type="Pfam" id="PF03007">
    <property type="entry name" value="WS_DGAT_cat"/>
    <property type="match status" value="1"/>
</dbReference>
<gene>
    <name evidence="11" type="ORF">THRCLA_04541</name>
</gene>
<dbReference type="UniPathway" id="UPA00282"/>
<keyword evidence="8" id="KW-0812">Transmembrane</keyword>
<organism evidence="11 12">
    <name type="scientific">Thraustotheca clavata</name>
    <dbReference type="NCBI Taxonomy" id="74557"/>
    <lineage>
        <taxon>Eukaryota</taxon>
        <taxon>Sar</taxon>
        <taxon>Stramenopiles</taxon>
        <taxon>Oomycota</taxon>
        <taxon>Saprolegniomycetes</taxon>
        <taxon>Saprolegniales</taxon>
        <taxon>Achlyaceae</taxon>
        <taxon>Thraustotheca</taxon>
    </lineage>
</organism>
<evidence type="ECO:0000259" key="9">
    <source>
        <dbReference type="Pfam" id="PF03007"/>
    </source>
</evidence>
<dbReference type="SUPFAM" id="SSF52777">
    <property type="entry name" value="CoA-dependent acyltransferases"/>
    <property type="match status" value="1"/>
</dbReference>
<dbReference type="InterPro" id="IPR045034">
    <property type="entry name" value="O-acyltransferase_WSD1-like"/>
</dbReference>
<dbReference type="PANTHER" id="PTHR31650">
    <property type="entry name" value="O-ACYLTRANSFERASE (WSD1-LIKE) FAMILY PROTEIN"/>
    <property type="match status" value="1"/>
</dbReference>
<comment type="pathway">
    <text evidence="2">Lipid metabolism.</text>
</comment>
<feature type="transmembrane region" description="Helical" evidence="8">
    <location>
        <begin position="15"/>
        <end position="32"/>
    </location>
</feature>
<dbReference type="Proteomes" id="UP000243217">
    <property type="component" value="Unassembled WGS sequence"/>
</dbReference>
<dbReference type="PANTHER" id="PTHR31650:SF1">
    <property type="entry name" value="WAX ESTER SYNTHASE_DIACYLGLYCEROL ACYLTRANSFERASE 4-RELATED"/>
    <property type="match status" value="1"/>
</dbReference>
<name>A0A1V9ZYR7_9STRA</name>
<comment type="catalytic activity">
    <reaction evidence="6">
        <text>a long chain fatty alcohol + a fatty acyl-CoA = a long-chain alcohol wax ester + CoA</text>
        <dbReference type="Rhea" id="RHEA:38443"/>
        <dbReference type="ChEBI" id="CHEBI:17135"/>
        <dbReference type="ChEBI" id="CHEBI:57287"/>
        <dbReference type="ChEBI" id="CHEBI:77636"/>
        <dbReference type="ChEBI" id="CHEBI:235323"/>
        <dbReference type="EC" id="2.3.1.75"/>
    </reaction>
</comment>
<protein>
    <submittedName>
        <fullName evidence="11">Uncharacterized protein</fullName>
    </submittedName>
</protein>
<reference evidence="11 12" key="1">
    <citation type="journal article" date="2014" name="Genome Biol. Evol.">
        <title>The secreted proteins of Achlya hypogyna and Thraustotheca clavata identify the ancestral oomycete secretome and reveal gene acquisitions by horizontal gene transfer.</title>
        <authorList>
            <person name="Misner I."/>
            <person name="Blouin N."/>
            <person name="Leonard G."/>
            <person name="Richards T.A."/>
            <person name="Lane C.E."/>
        </authorList>
    </citation>
    <scope>NUCLEOTIDE SEQUENCE [LARGE SCALE GENOMIC DNA]</scope>
    <source>
        <strain evidence="11 12">ATCC 34112</strain>
    </source>
</reference>
<dbReference type="InterPro" id="IPR004255">
    <property type="entry name" value="O-acyltransferase_WSD1_N"/>
</dbReference>
<evidence type="ECO:0000256" key="1">
    <source>
        <dbReference type="ARBA" id="ARBA00004771"/>
    </source>
</evidence>
<evidence type="ECO:0000256" key="2">
    <source>
        <dbReference type="ARBA" id="ARBA00005189"/>
    </source>
</evidence>
<comment type="pathway">
    <text evidence="1">Glycerolipid metabolism; triacylglycerol biosynthesis.</text>
</comment>
<keyword evidence="8" id="KW-0472">Membrane</keyword>
<evidence type="ECO:0000256" key="3">
    <source>
        <dbReference type="ARBA" id="ARBA00022679"/>
    </source>
</evidence>
<dbReference type="InterPro" id="IPR023213">
    <property type="entry name" value="CAT-like_dom_sf"/>
</dbReference>
<dbReference type="GO" id="GO:0005886">
    <property type="term" value="C:plasma membrane"/>
    <property type="evidence" value="ECO:0007669"/>
    <property type="project" value="TreeGrafter"/>
</dbReference>
<evidence type="ECO:0000256" key="6">
    <source>
        <dbReference type="ARBA" id="ARBA00047604"/>
    </source>
</evidence>
<dbReference type="OrthoDB" id="619536at2759"/>
<evidence type="ECO:0000256" key="8">
    <source>
        <dbReference type="SAM" id="Phobius"/>
    </source>
</evidence>
<dbReference type="GO" id="GO:0019432">
    <property type="term" value="P:triglyceride biosynthetic process"/>
    <property type="evidence" value="ECO:0007669"/>
    <property type="project" value="UniProtKB-UniPathway"/>
</dbReference>
<feature type="domain" description="O-acyltransferase WSD1-like N-terminal" evidence="9">
    <location>
        <begin position="83"/>
        <end position="211"/>
    </location>
</feature>
<dbReference type="InterPro" id="IPR009721">
    <property type="entry name" value="O-acyltransferase_WSD1_C"/>
</dbReference>
<keyword evidence="3" id="KW-0808">Transferase</keyword>
<evidence type="ECO:0000313" key="12">
    <source>
        <dbReference type="Proteomes" id="UP000243217"/>
    </source>
</evidence>
<evidence type="ECO:0000256" key="5">
    <source>
        <dbReference type="ARBA" id="ARBA00024360"/>
    </source>
</evidence>
<evidence type="ECO:0000256" key="4">
    <source>
        <dbReference type="ARBA" id="ARBA00023315"/>
    </source>
</evidence>
<dbReference type="AlphaFoldDB" id="A0A1V9ZYR7"/>
<evidence type="ECO:0000259" key="10">
    <source>
        <dbReference type="Pfam" id="PF06974"/>
    </source>
</evidence>
<evidence type="ECO:0000256" key="7">
    <source>
        <dbReference type="ARBA" id="ARBA00048109"/>
    </source>
</evidence>
<dbReference type="STRING" id="74557.A0A1V9ZYR7"/>
<keyword evidence="8" id="KW-1133">Transmembrane helix</keyword>
<comment type="catalytic activity">
    <reaction evidence="7">
        <text>an acyl-CoA + a 1,2-diacyl-sn-glycerol = a triacyl-sn-glycerol + CoA</text>
        <dbReference type="Rhea" id="RHEA:10868"/>
        <dbReference type="ChEBI" id="CHEBI:17815"/>
        <dbReference type="ChEBI" id="CHEBI:57287"/>
        <dbReference type="ChEBI" id="CHEBI:58342"/>
        <dbReference type="ChEBI" id="CHEBI:64615"/>
        <dbReference type="EC" id="2.3.1.20"/>
    </reaction>
</comment>
<dbReference type="EMBL" id="JNBS01000979">
    <property type="protein sequence ID" value="OQS03154.1"/>
    <property type="molecule type" value="Genomic_DNA"/>
</dbReference>
<comment type="similarity">
    <text evidence="5">In the N-terminal section; belongs to the long-chain O-acyltransferase family.</text>
</comment>
<dbReference type="Pfam" id="PF06974">
    <property type="entry name" value="WS_DGAT_C"/>
    <property type="match status" value="1"/>
</dbReference>
<dbReference type="GO" id="GO:0047196">
    <property type="term" value="F:long-chain-alcohol O-fatty-acyltransferase activity"/>
    <property type="evidence" value="ECO:0007669"/>
    <property type="project" value="UniProtKB-EC"/>
</dbReference>